<dbReference type="PANTHER" id="PTHR14614:SF104">
    <property type="entry name" value="N-METHYLTRANSFERASE, PUTATIVE (AFU_ORTHOLOGUE AFUA_1G17750)-RELATED"/>
    <property type="match status" value="1"/>
</dbReference>
<name>A0A0W0G9V2_MONRR</name>
<evidence type="ECO:0008006" key="3">
    <source>
        <dbReference type="Google" id="ProtNLM"/>
    </source>
</evidence>
<gene>
    <name evidence="1" type="ORF">WG66_2017</name>
</gene>
<reference evidence="1 2" key="1">
    <citation type="submission" date="2015-12" db="EMBL/GenBank/DDBJ databases">
        <title>Draft genome sequence of Moniliophthora roreri, the causal agent of frosty pod rot of cacao.</title>
        <authorList>
            <person name="Aime M.C."/>
            <person name="Diaz-Valderrama J.R."/>
            <person name="Kijpornyongpan T."/>
            <person name="Phillips-Mora W."/>
        </authorList>
    </citation>
    <scope>NUCLEOTIDE SEQUENCE [LARGE SCALE GENOMIC DNA]</scope>
    <source>
        <strain evidence="1 2">MCA 2952</strain>
    </source>
</reference>
<comment type="caution">
    <text evidence="1">The sequence shown here is derived from an EMBL/GenBank/DDBJ whole genome shotgun (WGS) entry which is preliminary data.</text>
</comment>
<dbReference type="InterPro" id="IPR019410">
    <property type="entry name" value="Methyltransf_16"/>
</dbReference>
<dbReference type="AlphaFoldDB" id="A0A0W0G9V2"/>
<sequence length="282" mass="31952">MNLAQEFDSDHESDPEEILNSSLQTLYDYQPITLSSSGSLFTYTSHSTKDRHEPITISVQTPDTLPSNWSLYASSIWKSSQYMADHLDDLDLRDRSVRLLELGAGAGLPGIFIAKTHPQISVTISDYPDEKLIQTLSGNINRNKVEENCCLRAYAWGSDINALLQGGDDPLFDVIIAADTLWNPDFHAPLVESLKMLLKRSDEARVHLVAGLHTGRYTLYSFLQAIQRAGFVIDSAEEREVKGSARRTWDISRAEDEDEKDRRRWVLWVKLRWPKAGETELV</sequence>
<dbReference type="Proteomes" id="UP000054988">
    <property type="component" value="Unassembled WGS sequence"/>
</dbReference>
<organism evidence="1 2">
    <name type="scientific">Moniliophthora roreri</name>
    <name type="common">Frosty pod rot fungus</name>
    <name type="synonym">Monilia roreri</name>
    <dbReference type="NCBI Taxonomy" id="221103"/>
    <lineage>
        <taxon>Eukaryota</taxon>
        <taxon>Fungi</taxon>
        <taxon>Dikarya</taxon>
        <taxon>Basidiomycota</taxon>
        <taxon>Agaricomycotina</taxon>
        <taxon>Agaricomycetes</taxon>
        <taxon>Agaricomycetidae</taxon>
        <taxon>Agaricales</taxon>
        <taxon>Marasmiineae</taxon>
        <taxon>Marasmiaceae</taxon>
        <taxon>Moniliophthora</taxon>
    </lineage>
</organism>
<dbReference type="GO" id="GO:0008757">
    <property type="term" value="F:S-adenosylmethionine-dependent methyltransferase activity"/>
    <property type="evidence" value="ECO:0007669"/>
    <property type="project" value="UniProtKB-ARBA"/>
</dbReference>
<dbReference type="CDD" id="cd02440">
    <property type="entry name" value="AdoMet_MTases"/>
    <property type="match status" value="1"/>
</dbReference>
<dbReference type="InterPro" id="IPR029063">
    <property type="entry name" value="SAM-dependent_MTases_sf"/>
</dbReference>
<dbReference type="eggNOG" id="KOG2920">
    <property type="taxonomic scope" value="Eukaryota"/>
</dbReference>
<dbReference type="Gene3D" id="3.40.50.150">
    <property type="entry name" value="Vaccinia Virus protein VP39"/>
    <property type="match status" value="1"/>
</dbReference>
<protein>
    <recommendedName>
        <fullName evidence="3">Nicotinamide n-methyltransferase</fullName>
    </recommendedName>
</protein>
<dbReference type="PANTHER" id="PTHR14614">
    <property type="entry name" value="HEPATOCELLULAR CARCINOMA-ASSOCIATED ANTIGEN"/>
    <property type="match status" value="1"/>
</dbReference>
<dbReference type="SUPFAM" id="SSF53335">
    <property type="entry name" value="S-adenosyl-L-methionine-dependent methyltransferases"/>
    <property type="match status" value="1"/>
</dbReference>
<evidence type="ECO:0000313" key="1">
    <source>
        <dbReference type="EMBL" id="KTB45334.1"/>
    </source>
</evidence>
<proteinExistence type="predicted"/>
<accession>A0A0W0G9V2</accession>
<dbReference type="Pfam" id="PF10294">
    <property type="entry name" value="Methyltransf_16"/>
    <property type="match status" value="1"/>
</dbReference>
<evidence type="ECO:0000313" key="2">
    <source>
        <dbReference type="Proteomes" id="UP000054988"/>
    </source>
</evidence>
<dbReference type="GO" id="GO:0005737">
    <property type="term" value="C:cytoplasm"/>
    <property type="evidence" value="ECO:0007669"/>
    <property type="project" value="TreeGrafter"/>
</dbReference>
<dbReference type="EMBL" id="LATX01000716">
    <property type="protein sequence ID" value="KTB45334.1"/>
    <property type="molecule type" value="Genomic_DNA"/>
</dbReference>